<evidence type="ECO:0000256" key="1">
    <source>
        <dbReference type="SAM" id="Phobius"/>
    </source>
</evidence>
<dbReference type="GO" id="GO:0016301">
    <property type="term" value="F:kinase activity"/>
    <property type="evidence" value="ECO:0007669"/>
    <property type="project" value="UniProtKB-KW"/>
</dbReference>
<keyword evidence="1" id="KW-1133">Transmembrane helix</keyword>
<keyword evidence="4" id="KW-1185">Reference proteome</keyword>
<gene>
    <name evidence="3" type="ORF">GCM10022210_20170</name>
</gene>
<keyword evidence="1" id="KW-0472">Membrane</keyword>
<keyword evidence="1" id="KW-0812">Transmembrane</keyword>
<dbReference type="PANTHER" id="PTHR34220">
    <property type="entry name" value="SENSOR HISTIDINE KINASE YPDA"/>
    <property type="match status" value="1"/>
</dbReference>
<organism evidence="3 4">
    <name type="scientific">Mucilaginibacter dorajii</name>
    <dbReference type="NCBI Taxonomy" id="692994"/>
    <lineage>
        <taxon>Bacteria</taxon>
        <taxon>Pseudomonadati</taxon>
        <taxon>Bacteroidota</taxon>
        <taxon>Sphingobacteriia</taxon>
        <taxon>Sphingobacteriales</taxon>
        <taxon>Sphingobacteriaceae</taxon>
        <taxon>Mucilaginibacter</taxon>
    </lineage>
</organism>
<feature type="transmembrane region" description="Helical" evidence="1">
    <location>
        <begin position="23"/>
        <end position="43"/>
    </location>
</feature>
<dbReference type="Pfam" id="PF06580">
    <property type="entry name" value="His_kinase"/>
    <property type="match status" value="1"/>
</dbReference>
<protein>
    <submittedName>
        <fullName evidence="3">Histidine kinase</fullName>
    </submittedName>
</protein>
<reference evidence="4" key="1">
    <citation type="journal article" date="2019" name="Int. J. Syst. Evol. Microbiol.">
        <title>The Global Catalogue of Microorganisms (GCM) 10K type strain sequencing project: providing services to taxonomists for standard genome sequencing and annotation.</title>
        <authorList>
            <consortium name="The Broad Institute Genomics Platform"/>
            <consortium name="The Broad Institute Genome Sequencing Center for Infectious Disease"/>
            <person name="Wu L."/>
            <person name="Ma J."/>
        </authorList>
    </citation>
    <scope>NUCLEOTIDE SEQUENCE [LARGE SCALE GENOMIC DNA]</scope>
    <source>
        <strain evidence="4">JCM 16601</strain>
    </source>
</reference>
<dbReference type="EMBL" id="BAAAZC010000015">
    <property type="protein sequence ID" value="GAA3970947.1"/>
    <property type="molecule type" value="Genomic_DNA"/>
</dbReference>
<keyword evidence="3" id="KW-0808">Transferase</keyword>
<dbReference type="Proteomes" id="UP001500742">
    <property type="component" value="Unassembled WGS sequence"/>
</dbReference>
<dbReference type="PANTHER" id="PTHR34220:SF7">
    <property type="entry name" value="SENSOR HISTIDINE KINASE YPDA"/>
    <property type="match status" value="1"/>
</dbReference>
<dbReference type="InterPro" id="IPR010559">
    <property type="entry name" value="Sig_transdc_His_kin_internal"/>
</dbReference>
<evidence type="ECO:0000313" key="4">
    <source>
        <dbReference type="Proteomes" id="UP001500742"/>
    </source>
</evidence>
<sequence length="271" mass="31679">MRIVAYFLYQINDPKFEFVNMYYIRYVFRYIYFTLISAAVYYAQTAFKQETKIATLENERINSLLDQQILENKVIRSENAWRQSQLNPHFLFNTLNLIYNKVSAISPQIGDSIIMLSEIMRFSITPLSSEGKIKLEDEIEHIRLFIKLNQLRFDDKLALNFEVTGEEEELLINPLLLITLVENVFKYGDLYNEAAPASIIINITGSILSFKTKNHIKKRKVSSHGIGLTNVTERLRTYYPGQFEFFYEGRDSVFDLSLTINLTANDHMLHN</sequence>
<keyword evidence="3" id="KW-0418">Kinase</keyword>
<accession>A0ABP7PTH7</accession>
<dbReference type="InterPro" id="IPR050640">
    <property type="entry name" value="Bact_2-comp_sensor_kinase"/>
</dbReference>
<comment type="caution">
    <text evidence="3">The sequence shown here is derived from an EMBL/GenBank/DDBJ whole genome shotgun (WGS) entry which is preliminary data.</text>
</comment>
<proteinExistence type="predicted"/>
<evidence type="ECO:0000313" key="3">
    <source>
        <dbReference type="EMBL" id="GAA3970947.1"/>
    </source>
</evidence>
<name>A0ABP7PTH7_9SPHI</name>
<evidence type="ECO:0000259" key="2">
    <source>
        <dbReference type="Pfam" id="PF06580"/>
    </source>
</evidence>
<feature type="domain" description="Signal transduction histidine kinase internal region" evidence="2">
    <location>
        <begin position="82"/>
        <end position="157"/>
    </location>
</feature>